<dbReference type="Pfam" id="PF12283">
    <property type="entry name" value="Protein_K"/>
    <property type="match status" value="1"/>
</dbReference>
<dbReference type="EMBL" id="GQ153920">
    <property type="protein sequence ID" value="ACY07169.1"/>
    <property type="molecule type" value="Genomic_DNA"/>
</dbReference>
<dbReference type="Proteomes" id="UP000006125">
    <property type="component" value="Genome"/>
</dbReference>
<protein>
    <submittedName>
        <fullName evidence="1 2">K</fullName>
    </submittedName>
</protein>
<evidence type="ECO:0000313" key="4">
    <source>
        <dbReference type="Proteomes" id="UP000006125"/>
    </source>
</evidence>
<reference evidence="2 4" key="3">
    <citation type="journal article" date="2011" name="Evolution">
        <title>Experimental evolution of RNA versus DNA viruses.</title>
        <authorList>
            <person name="Domingo-Calap P."/>
            <person name="Sanjuan R."/>
        </authorList>
    </citation>
    <scope>NUCLEOTIDE SEQUENCE [LARGE SCALE GENOMIC DNA]</scope>
    <source>
        <strain evidence="2">G4_1_FR</strain>
        <strain evidence="4">Isolate G4_1_FR</strain>
    </source>
</reference>
<organismHost>
    <name type="scientific">Escherichia coli</name>
    <dbReference type="NCBI Taxonomy" id="562"/>
</organismHost>
<gene>
    <name evidence="1" type="primary">K</name>
</gene>
<evidence type="ECO:0000313" key="3">
    <source>
        <dbReference type="Proteomes" id="UP000006123"/>
    </source>
</evidence>
<organism evidence="1 3">
    <name type="scientific">Escherichia phage G4</name>
    <name type="common">Bacteriophage G4</name>
    <dbReference type="NCBI Taxonomy" id="10843"/>
    <lineage>
        <taxon>Viruses</taxon>
        <taxon>Monodnaviria</taxon>
        <taxon>Sangervirae</taxon>
        <taxon>Phixviricota</taxon>
        <taxon>Malgrandaviricetes</taxon>
        <taxon>Petitvirales</taxon>
        <taxon>Microviridae</taxon>
        <taxon>Bullavirinae</taxon>
        <taxon>Gequatrovirus</taxon>
        <taxon>Gequatrovirus G4</taxon>
    </lineage>
</organism>
<dbReference type="InterPro" id="IPR020962">
    <property type="entry name" value="Phage_phiX174_GpK"/>
</dbReference>
<reference evidence="1" key="2">
    <citation type="submission" date="2009-05" db="EMBL/GenBank/DDBJ databases">
        <authorList>
            <person name="Chang R.-l."/>
            <person name="Wang M.-Y."/>
            <person name="Lai S.-Y."/>
        </authorList>
    </citation>
    <scope>NUCLEOTIDE SEQUENCE</scope>
    <source>
        <strain evidence="1">G4_1</strain>
    </source>
</reference>
<dbReference type="Proteomes" id="UP000006123">
    <property type="component" value="Segment"/>
</dbReference>
<accession>D0U198</accession>
<reference evidence="1 3" key="1">
    <citation type="journal article" date="2009" name="PLoS Genet.">
        <title>The fitness effects of random mutations in single-stranded DNA and RNA bacteriophages.</title>
        <authorList>
            <person name="Domingo-Calap P."/>
            <person name="Cuevas J.M."/>
            <person name="Sanjuan R."/>
        </authorList>
    </citation>
    <scope>NUCLEOTIDE SEQUENCE</scope>
    <source>
        <strain evidence="1">G4_1</strain>
        <strain evidence="3">Isolate G4_1</strain>
    </source>
</reference>
<name>D0U198_BPG4</name>
<proteinExistence type="predicted"/>
<evidence type="ECO:0000313" key="1">
    <source>
        <dbReference type="EMBL" id="ACY07169.1"/>
    </source>
</evidence>
<dbReference type="EMBL" id="JF719729">
    <property type="protein sequence ID" value="AEQ25480.1"/>
    <property type="molecule type" value="Genomic_DNA"/>
</dbReference>
<evidence type="ECO:0000313" key="2">
    <source>
        <dbReference type="EMBL" id="AEQ25480.1"/>
    </source>
</evidence>
<sequence>MKPKTTLLLQELLLLAYELNRSGLLVENEEIQSQLKKLEVVLLCNLSPSSQRAGKN</sequence>